<keyword evidence="2" id="KW-1185">Reference proteome</keyword>
<dbReference type="InParanoid" id="A0A0C3EWB1"/>
<name>A0A0C3EWB1_PILCF</name>
<reference evidence="2" key="2">
    <citation type="submission" date="2015-01" db="EMBL/GenBank/DDBJ databases">
        <title>Evolutionary Origins and Diversification of the Mycorrhizal Mutualists.</title>
        <authorList>
            <consortium name="DOE Joint Genome Institute"/>
            <consortium name="Mycorrhizal Genomics Consortium"/>
            <person name="Kohler A."/>
            <person name="Kuo A."/>
            <person name="Nagy L.G."/>
            <person name="Floudas D."/>
            <person name="Copeland A."/>
            <person name="Barry K.W."/>
            <person name="Cichocki N."/>
            <person name="Veneault-Fourrey C."/>
            <person name="LaButti K."/>
            <person name="Lindquist E.A."/>
            <person name="Lipzen A."/>
            <person name="Lundell T."/>
            <person name="Morin E."/>
            <person name="Murat C."/>
            <person name="Riley R."/>
            <person name="Ohm R."/>
            <person name="Sun H."/>
            <person name="Tunlid A."/>
            <person name="Henrissat B."/>
            <person name="Grigoriev I.V."/>
            <person name="Hibbett D.S."/>
            <person name="Martin F."/>
        </authorList>
    </citation>
    <scope>NUCLEOTIDE SEQUENCE [LARGE SCALE GENOMIC DNA]</scope>
    <source>
        <strain evidence="2">F 1598</strain>
    </source>
</reference>
<gene>
    <name evidence="1" type="ORF">PILCRDRAFT_826017</name>
</gene>
<dbReference type="EMBL" id="KN833031">
    <property type="protein sequence ID" value="KIM76810.1"/>
    <property type="molecule type" value="Genomic_DNA"/>
</dbReference>
<organism evidence="1 2">
    <name type="scientific">Piloderma croceum (strain F 1598)</name>
    <dbReference type="NCBI Taxonomy" id="765440"/>
    <lineage>
        <taxon>Eukaryota</taxon>
        <taxon>Fungi</taxon>
        <taxon>Dikarya</taxon>
        <taxon>Basidiomycota</taxon>
        <taxon>Agaricomycotina</taxon>
        <taxon>Agaricomycetes</taxon>
        <taxon>Agaricomycetidae</taxon>
        <taxon>Atheliales</taxon>
        <taxon>Atheliaceae</taxon>
        <taxon>Piloderma</taxon>
    </lineage>
</organism>
<dbReference type="AlphaFoldDB" id="A0A0C3EWB1"/>
<sequence>MASDQASEVRRPPLVAIRNLDRTSRDDSIILLYKYAPRGVLPTLFTPTIHHLDTYHYSVPFVLSVLPTNPKSGWSHDQV</sequence>
<evidence type="ECO:0000313" key="1">
    <source>
        <dbReference type="EMBL" id="KIM76810.1"/>
    </source>
</evidence>
<dbReference type="Proteomes" id="UP000054166">
    <property type="component" value="Unassembled WGS sequence"/>
</dbReference>
<proteinExistence type="predicted"/>
<reference evidence="1 2" key="1">
    <citation type="submission" date="2014-04" db="EMBL/GenBank/DDBJ databases">
        <authorList>
            <consortium name="DOE Joint Genome Institute"/>
            <person name="Kuo A."/>
            <person name="Tarkka M."/>
            <person name="Buscot F."/>
            <person name="Kohler A."/>
            <person name="Nagy L.G."/>
            <person name="Floudas D."/>
            <person name="Copeland A."/>
            <person name="Barry K.W."/>
            <person name="Cichocki N."/>
            <person name="Veneault-Fourrey C."/>
            <person name="LaButti K."/>
            <person name="Lindquist E.A."/>
            <person name="Lipzen A."/>
            <person name="Lundell T."/>
            <person name="Morin E."/>
            <person name="Murat C."/>
            <person name="Sun H."/>
            <person name="Tunlid A."/>
            <person name="Henrissat B."/>
            <person name="Grigoriev I.V."/>
            <person name="Hibbett D.S."/>
            <person name="Martin F."/>
            <person name="Nordberg H.P."/>
            <person name="Cantor M.N."/>
            <person name="Hua S.X."/>
        </authorList>
    </citation>
    <scope>NUCLEOTIDE SEQUENCE [LARGE SCALE GENOMIC DNA]</scope>
    <source>
        <strain evidence="1 2">F 1598</strain>
    </source>
</reference>
<accession>A0A0C3EWB1</accession>
<evidence type="ECO:0000313" key="2">
    <source>
        <dbReference type="Proteomes" id="UP000054166"/>
    </source>
</evidence>
<dbReference type="HOGENOM" id="CLU_2606884_0_0_1"/>
<protein>
    <submittedName>
        <fullName evidence="1">Uncharacterized protein</fullName>
    </submittedName>
</protein>